<dbReference type="OMA" id="MMANDKE"/>
<dbReference type="InterPro" id="IPR036179">
    <property type="entry name" value="Ig-like_dom_sf"/>
</dbReference>
<dbReference type="PANTHER" id="PTHR19367:SF18">
    <property type="entry name" value="T CELL RECEPTOR ALPHA VARIABLE 16"/>
    <property type="match status" value="1"/>
</dbReference>
<dbReference type="PANTHER" id="PTHR19367">
    <property type="entry name" value="T-CELL RECEPTOR ALPHA CHAIN V REGION"/>
    <property type="match status" value="1"/>
</dbReference>
<dbReference type="Pfam" id="PF07686">
    <property type="entry name" value="V-set"/>
    <property type="match status" value="1"/>
</dbReference>
<accession>A0A8C0IR76</accession>
<dbReference type="InterPro" id="IPR013106">
    <property type="entry name" value="Ig_V-set"/>
</dbReference>
<dbReference type="InterPro" id="IPR013783">
    <property type="entry name" value="Ig-like_fold"/>
</dbReference>
<dbReference type="InterPro" id="IPR007110">
    <property type="entry name" value="Ig-like_dom"/>
</dbReference>
<evidence type="ECO:0000256" key="7">
    <source>
        <dbReference type="SAM" id="SignalP"/>
    </source>
</evidence>
<proteinExistence type="predicted"/>
<feature type="signal peptide" evidence="7">
    <location>
        <begin position="1"/>
        <end position="20"/>
    </location>
</feature>
<keyword evidence="10" id="KW-1185">Reference proteome</keyword>
<dbReference type="GO" id="GO:0002250">
    <property type="term" value="P:adaptive immune response"/>
    <property type="evidence" value="ECO:0007669"/>
    <property type="project" value="UniProtKB-KW"/>
</dbReference>
<feature type="domain" description="Ig-like" evidence="8">
    <location>
        <begin position="21"/>
        <end position="126"/>
    </location>
</feature>
<reference evidence="9" key="2">
    <citation type="submission" date="2025-09" db="UniProtKB">
        <authorList>
            <consortium name="Ensembl"/>
        </authorList>
    </citation>
    <scope>IDENTIFICATION</scope>
</reference>
<protein>
    <recommendedName>
        <fullName evidence="8">Ig-like domain-containing protein</fullName>
    </recommendedName>
</protein>
<reference evidence="9" key="1">
    <citation type="submission" date="2025-08" db="UniProtKB">
        <authorList>
            <consortium name="Ensembl"/>
        </authorList>
    </citation>
    <scope>IDENTIFICATION</scope>
</reference>
<evidence type="ECO:0000313" key="9">
    <source>
        <dbReference type="Ensembl" id="ENSCABP00000014837.1"/>
    </source>
</evidence>
<evidence type="ECO:0000256" key="1">
    <source>
        <dbReference type="ARBA" id="ARBA00022729"/>
    </source>
</evidence>
<organism evidence="9 10">
    <name type="scientific">Chelonoidis abingdonii</name>
    <name type="common">Abingdon island giant tortoise</name>
    <name type="synonym">Testudo abingdonii</name>
    <dbReference type="NCBI Taxonomy" id="106734"/>
    <lineage>
        <taxon>Eukaryota</taxon>
        <taxon>Metazoa</taxon>
        <taxon>Chordata</taxon>
        <taxon>Craniata</taxon>
        <taxon>Vertebrata</taxon>
        <taxon>Euteleostomi</taxon>
        <taxon>Archelosauria</taxon>
        <taxon>Testudinata</taxon>
        <taxon>Testudines</taxon>
        <taxon>Cryptodira</taxon>
        <taxon>Durocryptodira</taxon>
        <taxon>Testudinoidea</taxon>
        <taxon>Testudinidae</taxon>
        <taxon>Chelonoidis</taxon>
    </lineage>
</organism>
<dbReference type="GO" id="GO:0042101">
    <property type="term" value="C:T cell receptor complex"/>
    <property type="evidence" value="ECO:0007669"/>
    <property type="project" value="UniProtKB-KW"/>
</dbReference>
<feature type="region of interest" description="Disordered" evidence="6">
    <location>
        <begin position="74"/>
        <end position="99"/>
    </location>
</feature>
<evidence type="ECO:0000256" key="4">
    <source>
        <dbReference type="ARBA" id="ARBA00023319"/>
    </source>
</evidence>
<dbReference type="AlphaFoldDB" id="A0A8C0IR76"/>
<keyword evidence="1 7" id="KW-0732">Signal</keyword>
<keyword evidence="4" id="KW-0393">Immunoglobulin domain</keyword>
<dbReference type="GeneTree" id="ENSGT00940000153073"/>
<keyword evidence="5" id="KW-0391">Immunity</keyword>
<dbReference type="Proteomes" id="UP000694404">
    <property type="component" value="Unplaced"/>
</dbReference>
<keyword evidence="2" id="KW-1064">Adaptive immunity</keyword>
<sequence length="134" mass="15355">MFLTWVSVFAIFSTLEQTYGNSVTQTEGTITVREGKPVLLNCSYKISGSPVPFWYVQYPHEAPRLLLAEYEATDEEERKRRRGFSAKQERNPTSFHLNKNSSEISDSALYFCAVGDTVTETHRRAAQKPTEWLI</sequence>
<name>A0A8C0IR76_CHEAB</name>
<dbReference type="SUPFAM" id="SSF48726">
    <property type="entry name" value="Immunoglobulin"/>
    <property type="match status" value="1"/>
</dbReference>
<dbReference type="Gene3D" id="2.60.40.10">
    <property type="entry name" value="Immunoglobulins"/>
    <property type="match status" value="1"/>
</dbReference>
<keyword evidence="3" id="KW-0675">Receptor</keyword>
<dbReference type="PROSITE" id="PS50835">
    <property type="entry name" value="IG_LIKE"/>
    <property type="match status" value="1"/>
</dbReference>
<keyword evidence="5" id="KW-1279">T cell receptor</keyword>
<evidence type="ECO:0000259" key="8">
    <source>
        <dbReference type="PROSITE" id="PS50835"/>
    </source>
</evidence>
<evidence type="ECO:0000256" key="2">
    <source>
        <dbReference type="ARBA" id="ARBA00023130"/>
    </source>
</evidence>
<evidence type="ECO:0000313" key="10">
    <source>
        <dbReference type="Proteomes" id="UP000694404"/>
    </source>
</evidence>
<evidence type="ECO:0000256" key="5">
    <source>
        <dbReference type="ARBA" id="ARBA00043266"/>
    </source>
</evidence>
<feature type="chain" id="PRO_5034357959" description="Ig-like domain-containing protein" evidence="7">
    <location>
        <begin position="21"/>
        <end position="134"/>
    </location>
</feature>
<evidence type="ECO:0000256" key="3">
    <source>
        <dbReference type="ARBA" id="ARBA00023170"/>
    </source>
</evidence>
<evidence type="ECO:0000256" key="6">
    <source>
        <dbReference type="SAM" id="MobiDB-lite"/>
    </source>
</evidence>
<dbReference type="Ensembl" id="ENSCABT00000016252.1">
    <property type="protein sequence ID" value="ENSCABP00000014837.1"/>
    <property type="gene ID" value="ENSCABG00000011084.1"/>
</dbReference>
<dbReference type="InterPro" id="IPR051287">
    <property type="entry name" value="TCR_variable_region"/>
</dbReference>